<reference evidence="1" key="1">
    <citation type="submission" date="2020-03" db="EMBL/GenBank/DDBJ databases">
        <title>The deep terrestrial virosphere.</title>
        <authorList>
            <person name="Holmfeldt K."/>
            <person name="Nilsson E."/>
            <person name="Simone D."/>
            <person name="Lopez-Fernandez M."/>
            <person name="Wu X."/>
            <person name="de Brujin I."/>
            <person name="Lundin D."/>
            <person name="Andersson A."/>
            <person name="Bertilsson S."/>
            <person name="Dopson M."/>
        </authorList>
    </citation>
    <scope>NUCLEOTIDE SEQUENCE</scope>
    <source>
        <strain evidence="1">MM415B04174</strain>
    </source>
</reference>
<organism evidence="1">
    <name type="scientific">viral metagenome</name>
    <dbReference type="NCBI Taxonomy" id="1070528"/>
    <lineage>
        <taxon>unclassified sequences</taxon>
        <taxon>metagenomes</taxon>
        <taxon>organismal metagenomes</taxon>
    </lineage>
</organism>
<gene>
    <name evidence="1" type="ORF">MM415B04174_0006</name>
</gene>
<protein>
    <submittedName>
        <fullName evidence="1">Uncharacterized protein</fullName>
    </submittedName>
</protein>
<evidence type="ECO:0000313" key="1">
    <source>
        <dbReference type="EMBL" id="QJA93614.1"/>
    </source>
</evidence>
<accession>A0A6M3LJY0</accession>
<dbReference type="AlphaFoldDB" id="A0A6M3LJY0"/>
<dbReference type="EMBL" id="MT143163">
    <property type="protein sequence ID" value="QJA93614.1"/>
    <property type="molecule type" value="Genomic_DNA"/>
</dbReference>
<proteinExistence type="predicted"/>
<name>A0A6M3LJY0_9ZZZZ</name>
<sequence length="84" mass="9566">MMYYYIYNHDCFTVGADGSDGSWNTDSNYPTRDQAAARVHYLNGGDDIYVFGNICNQVTNIATNIGRLDWTCRRIAEVLESSRE</sequence>